<gene>
    <name evidence="1" type="ORF">F8M41_009338</name>
</gene>
<dbReference type="AlphaFoldDB" id="A0A8H4EQM4"/>
<sequence>MAIEMECFRKDKDNRKEEDLSISEGIAGSNNIDIDSLANDFAGLKICGIDQKKDSESWVYKIKSNLKELTKAVMDLTEQNKALNVWYDYRTSPLSLNQNVNNQN</sequence>
<evidence type="ECO:0000313" key="1">
    <source>
        <dbReference type="EMBL" id="KAF0536074.1"/>
    </source>
</evidence>
<organism evidence="1 2">
    <name type="scientific">Gigaspora margarita</name>
    <dbReference type="NCBI Taxonomy" id="4874"/>
    <lineage>
        <taxon>Eukaryota</taxon>
        <taxon>Fungi</taxon>
        <taxon>Fungi incertae sedis</taxon>
        <taxon>Mucoromycota</taxon>
        <taxon>Glomeromycotina</taxon>
        <taxon>Glomeromycetes</taxon>
        <taxon>Diversisporales</taxon>
        <taxon>Gigasporaceae</taxon>
        <taxon>Gigaspora</taxon>
    </lineage>
</organism>
<evidence type="ECO:0000313" key="2">
    <source>
        <dbReference type="Proteomes" id="UP000439903"/>
    </source>
</evidence>
<dbReference type="Proteomes" id="UP000439903">
    <property type="component" value="Unassembled WGS sequence"/>
</dbReference>
<reference evidence="1 2" key="1">
    <citation type="journal article" date="2019" name="Environ. Microbiol.">
        <title>At the nexus of three kingdoms: the genome of the mycorrhizal fungus Gigaspora margarita provides insights into plant, endobacterial and fungal interactions.</title>
        <authorList>
            <person name="Venice F."/>
            <person name="Ghignone S."/>
            <person name="Salvioli di Fossalunga A."/>
            <person name="Amselem J."/>
            <person name="Novero M."/>
            <person name="Xianan X."/>
            <person name="Sedzielewska Toro K."/>
            <person name="Morin E."/>
            <person name="Lipzen A."/>
            <person name="Grigoriev I.V."/>
            <person name="Henrissat B."/>
            <person name="Martin F.M."/>
            <person name="Bonfante P."/>
        </authorList>
    </citation>
    <scope>NUCLEOTIDE SEQUENCE [LARGE SCALE GENOMIC DNA]</scope>
    <source>
        <strain evidence="1 2">BEG34</strain>
    </source>
</reference>
<protein>
    <submittedName>
        <fullName evidence="1">Uncharacterized protein</fullName>
    </submittedName>
</protein>
<dbReference type="EMBL" id="WTPW01000201">
    <property type="protein sequence ID" value="KAF0536074.1"/>
    <property type="molecule type" value="Genomic_DNA"/>
</dbReference>
<comment type="caution">
    <text evidence="1">The sequence shown here is derived from an EMBL/GenBank/DDBJ whole genome shotgun (WGS) entry which is preliminary data.</text>
</comment>
<keyword evidence="2" id="KW-1185">Reference proteome</keyword>
<dbReference type="OrthoDB" id="2469005at2759"/>
<accession>A0A8H4EQM4</accession>
<name>A0A8H4EQM4_GIGMA</name>
<proteinExistence type="predicted"/>